<feature type="chain" id="PRO_5046492043" evidence="2">
    <location>
        <begin position="25"/>
        <end position="246"/>
    </location>
</feature>
<evidence type="ECO:0000313" key="4">
    <source>
        <dbReference type="Proteomes" id="UP001642483"/>
    </source>
</evidence>
<evidence type="ECO:0000256" key="1">
    <source>
        <dbReference type="SAM" id="MobiDB-lite"/>
    </source>
</evidence>
<keyword evidence="2" id="KW-0732">Signal</keyword>
<feature type="region of interest" description="Disordered" evidence="1">
    <location>
        <begin position="65"/>
        <end position="98"/>
    </location>
</feature>
<evidence type="ECO:0000313" key="3">
    <source>
        <dbReference type="EMBL" id="CAK8684331.1"/>
    </source>
</evidence>
<accession>A0ABP0G0I1</accession>
<feature type="compositionally biased region" description="Basic residues" evidence="1">
    <location>
        <begin position="77"/>
        <end position="98"/>
    </location>
</feature>
<dbReference type="PANTHER" id="PTHR19328:SF27">
    <property type="entry name" value="HEDGEHOG-INTERACTING PROTEIN"/>
    <property type="match status" value="1"/>
</dbReference>
<dbReference type="Proteomes" id="UP001642483">
    <property type="component" value="Unassembled WGS sequence"/>
</dbReference>
<gene>
    <name evidence="3" type="ORF">CVLEPA_LOCUS15318</name>
</gene>
<proteinExistence type="predicted"/>
<sequence>MQGRLVLVVTFVLFLTLLDCYVTARKELFIDGENDQPREYRPVAHWNRDSVDHRVDVTIFDAETDSNEKSGSDRVRVRSHSKRRNKKKKTLGKKEAKKRAHESAWYHCVNGKSPKEIFLSNSARGVMCYKEYPAHTCCLHHDLTLELVGSQISDQVQSIRCARLLMKLRCAHCSPRSWYLFNAPDKMSPPHKRMMPIMCPDFCRRFHRACRDHIEGLQNDKYCEHHTSKEEGPCFPDYEIRRGTID</sequence>
<evidence type="ECO:0000256" key="2">
    <source>
        <dbReference type="SAM" id="SignalP"/>
    </source>
</evidence>
<reference evidence="3 4" key="1">
    <citation type="submission" date="2024-02" db="EMBL/GenBank/DDBJ databases">
        <authorList>
            <person name="Daric V."/>
            <person name="Darras S."/>
        </authorList>
    </citation>
    <scope>NUCLEOTIDE SEQUENCE [LARGE SCALE GENOMIC DNA]</scope>
</reference>
<dbReference type="EMBL" id="CAWYQH010000097">
    <property type="protein sequence ID" value="CAK8684331.1"/>
    <property type="molecule type" value="Genomic_DNA"/>
</dbReference>
<feature type="compositionally biased region" description="Basic and acidic residues" evidence="1">
    <location>
        <begin position="66"/>
        <end position="76"/>
    </location>
</feature>
<comment type="caution">
    <text evidence="3">The sequence shown here is derived from an EMBL/GenBank/DDBJ whole genome shotgun (WGS) entry which is preliminary data.</text>
</comment>
<protein>
    <submittedName>
        <fullName evidence="3">Uncharacterized protein</fullName>
    </submittedName>
</protein>
<keyword evidence="4" id="KW-1185">Reference proteome</keyword>
<feature type="signal peptide" evidence="2">
    <location>
        <begin position="1"/>
        <end position="24"/>
    </location>
</feature>
<organism evidence="3 4">
    <name type="scientific">Clavelina lepadiformis</name>
    <name type="common">Light-bulb sea squirt</name>
    <name type="synonym">Ascidia lepadiformis</name>
    <dbReference type="NCBI Taxonomy" id="159417"/>
    <lineage>
        <taxon>Eukaryota</taxon>
        <taxon>Metazoa</taxon>
        <taxon>Chordata</taxon>
        <taxon>Tunicata</taxon>
        <taxon>Ascidiacea</taxon>
        <taxon>Aplousobranchia</taxon>
        <taxon>Clavelinidae</taxon>
        <taxon>Clavelina</taxon>
    </lineage>
</organism>
<name>A0ABP0G0I1_CLALP</name>
<dbReference type="PANTHER" id="PTHR19328">
    <property type="entry name" value="HEDGEHOG-INTERACTING PROTEIN"/>
    <property type="match status" value="1"/>
</dbReference>